<dbReference type="InterPro" id="IPR036322">
    <property type="entry name" value="WD40_repeat_dom_sf"/>
</dbReference>
<evidence type="ECO:0000313" key="2">
    <source>
        <dbReference type="EMBL" id="MCD9559189.1"/>
    </source>
</evidence>
<dbReference type="Proteomes" id="UP000823775">
    <property type="component" value="Unassembled WGS sequence"/>
</dbReference>
<protein>
    <submittedName>
        <fullName evidence="2">Uncharacterized protein</fullName>
    </submittedName>
</protein>
<evidence type="ECO:0000256" key="1">
    <source>
        <dbReference type="SAM" id="MobiDB-lite"/>
    </source>
</evidence>
<reference evidence="2 3" key="1">
    <citation type="journal article" date="2021" name="BMC Genomics">
        <title>Datura genome reveals duplications of psychoactive alkaloid biosynthetic genes and high mutation rate following tissue culture.</title>
        <authorList>
            <person name="Rajewski A."/>
            <person name="Carter-House D."/>
            <person name="Stajich J."/>
            <person name="Litt A."/>
        </authorList>
    </citation>
    <scope>NUCLEOTIDE SEQUENCE [LARGE SCALE GENOMIC DNA]</scope>
    <source>
        <strain evidence="2">AR-01</strain>
    </source>
</reference>
<dbReference type="EMBL" id="JACEIK010002110">
    <property type="protein sequence ID" value="MCD9559189.1"/>
    <property type="molecule type" value="Genomic_DNA"/>
</dbReference>
<gene>
    <name evidence="2" type="ORF">HAX54_017043</name>
</gene>
<name>A0ABS8UM71_DATST</name>
<sequence>MSIPCLGGGCVHQEGDINGSVECGRLDPYVTLRDHTARITSLRLIPFEETCLYSSKMKKNDNLLVTSSFDHSIRLWWKGHCQRSFRGHNGSVTLSDKLLGDQPVKYLQALPAQDISSSEHIKELQEGKRGMTKGTETCCSSTVSTSSLESRSMRQLSSAMLRYCRSLFRGSFCSTLLFYVVPNHLSSRADALGCQKRPDIQKGEAVVELDLWTYRQCQSLHMDPYKIVSGGAGGFPDFGCSAMAVNGCRIVTACNDVDHGGLCFQDFNNATVPISSDSSILQSKFWGLQSQNDSEEESDNDST</sequence>
<proteinExistence type="predicted"/>
<accession>A0ABS8UM71</accession>
<dbReference type="InterPro" id="IPR015943">
    <property type="entry name" value="WD40/YVTN_repeat-like_dom_sf"/>
</dbReference>
<feature type="region of interest" description="Disordered" evidence="1">
    <location>
        <begin position="121"/>
        <end position="140"/>
    </location>
</feature>
<dbReference type="SUPFAM" id="SSF50978">
    <property type="entry name" value="WD40 repeat-like"/>
    <property type="match status" value="1"/>
</dbReference>
<comment type="caution">
    <text evidence="2">The sequence shown here is derived from an EMBL/GenBank/DDBJ whole genome shotgun (WGS) entry which is preliminary data.</text>
</comment>
<keyword evidence="3" id="KW-1185">Reference proteome</keyword>
<evidence type="ECO:0000313" key="3">
    <source>
        <dbReference type="Proteomes" id="UP000823775"/>
    </source>
</evidence>
<dbReference type="Gene3D" id="2.130.10.10">
    <property type="entry name" value="YVTN repeat-like/Quinoprotein amine dehydrogenase"/>
    <property type="match status" value="1"/>
</dbReference>
<dbReference type="SMART" id="SM00320">
    <property type="entry name" value="WD40"/>
    <property type="match status" value="1"/>
</dbReference>
<dbReference type="InterPro" id="IPR001680">
    <property type="entry name" value="WD40_rpt"/>
</dbReference>
<organism evidence="2 3">
    <name type="scientific">Datura stramonium</name>
    <name type="common">Jimsonweed</name>
    <name type="synonym">Common thornapple</name>
    <dbReference type="NCBI Taxonomy" id="4076"/>
    <lineage>
        <taxon>Eukaryota</taxon>
        <taxon>Viridiplantae</taxon>
        <taxon>Streptophyta</taxon>
        <taxon>Embryophyta</taxon>
        <taxon>Tracheophyta</taxon>
        <taxon>Spermatophyta</taxon>
        <taxon>Magnoliopsida</taxon>
        <taxon>eudicotyledons</taxon>
        <taxon>Gunneridae</taxon>
        <taxon>Pentapetalae</taxon>
        <taxon>asterids</taxon>
        <taxon>lamiids</taxon>
        <taxon>Solanales</taxon>
        <taxon>Solanaceae</taxon>
        <taxon>Solanoideae</taxon>
        <taxon>Datureae</taxon>
        <taxon>Datura</taxon>
    </lineage>
</organism>